<organism evidence="1 2">
    <name type="scientific">Sinomonas cyclohexanicum</name>
    <name type="common">Corynebacterium cyclohexanicum</name>
    <dbReference type="NCBI Taxonomy" id="322009"/>
    <lineage>
        <taxon>Bacteria</taxon>
        <taxon>Bacillati</taxon>
        <taxon>Actinomycetota</taxon>
        <taxon>Actinomycetes</taxon>
        <taxon>Micrococcales</taxon>
        <taxon>Micrococcaceae</taxon>
        <taxon>Sinomonas</taxon>
    </lineage>
</organism>
<gene>
    <name evidence="1" type="ORF">SCMU_31040</name>
</gene>
<accession>A0ABM7PY89</accession>
<keyword evidence="2" id="KW-1185">Reference proteome</keyword>
<reference evidence="1 2" key="1">
    <citation type="journal article" date="2021" name="J. Biosci. Bioeng.">
        <title>Identification and characterization of a chc gene cluster responsible for the aromatization pathway of cyclohexanecarboxylate degradation in Sinomonas cyclohexanicum ATCC 51369.</title>
        <authorList>
            <person name="Yamamoto T."/>
            <person name="Hasegawa Y."/>
            <person name="Lau P.C.K."/>
            <person name="Iwaki H."/>
        </authorList>
    </citation>
    <scope>NUCLEOTIDE SEQUENCE [LARGE SCALE GENOMIC DNA]</scope>
    <source>
        <strain evidence="1 2">ATCC 51369</strain>
    </source>
</reference>
<protein>
    <submittedName>
        <fullName evidence="1">Uncharacterized protein</fullName>
    </submittedName>
</protein>
<name>A0ABM7PY89_SINCY</name>
<dbReference type="Proteomes" id="UP001319861">
    <property type="component" value="Chromosome"/>
</dbReference>
<dbReference type="EMBL" id="AP024525">
    <property type="protein sequence ID" value="BCT77262.1"/>
    <property type="molecule type" value="Genomic_DNA"/>
</dbReference>
<evidence type="ECO:0000313" key="1">
    <source>
        <dbReference type="EMBL" id="BCT77262.1"/>
    </source>
</evidence>
<evidence type="ECO:0000313" key="2">
    <source>
        <dbReference type="Proteomes" id="UP001319861"/>
    </source>
</evidence>
<sequence length="86" mass="9194">MSIQTSNIRAARLQMKLLEQLGQTVPDDVRDLAESTVGRATAAHAALAEVPEADERELVRELAARTNLPEAEVESVVAAISELAGE</sequence>
<proteinExistence type="predicted"/>